<dbReference type="InterPro" id="IPR016186">
    <property type="entry name" value="C-type_lectin-like/link_sf"/>
</dbReference>
<protein>
    <recommendedName>
        <fullName evidence="7">MRC</fullName>
    </recommendedName>
</protein>
<dbReference type="PROSITE" id="PS50041">
    <property type="entry name" value="C_TYPE_LECTIN_2"/>
    <property type="match status" value="2"/>
</dbReference>
<evidence type="ECO:0000256" key="2">
    <source>
        <dbReference type="SAM" id="SignalP"/>
    </source>
</evidence>
<dbReference type="InterPro" id="IPR016187">
    <property type="entry name" value="CTDL_fold"/>
</dbReference>
<dbReference type="EMBL" id="CAIIXF020000002">
    <property type="protein sequence ID" value="CAH1776407.1"/>
    <property type="molecule type" value="Genomic_DNA"/>
</dbReference>
<feature type="domain" description="C-type lectin" evidence="3">
    <location>
        <begin position="212"/>
        <end position="321"/>
    </location>
</feature>
<dbReference type="AlphaFoldDB" id="A0A8S4N7G1"/>
<feature type="chain" id="PRO_5035759329" description="MRC" evidence="2">
    <location>
        <begin position="21"/>
        <end position="467"/>
    </location>
</feature>
<dbReference type="Pfam" id="PF00059">
    <property type="entry name" value="Lectin_C"/>
    <property type="match status" value="1"/>
</dbReference>
<evidence type="ECO:0000313" key="6">
    <source>
        <dbReference type="Proteomes" id="UP000749559"/>
    </source>
</evidence>
<dbReference type="CDD" id="cd00037">
    <property type="entry name" value="CLECT"/>
    <property type="match status" value="2"/>
</dbReference>
<keyword evidence="1" id="KW-0175">Coiled coil</keyword>
<dbReference type="OrthoDB" id="1100386at2759"/>
<feature type="domain" description="C-type lectin" evidence="3">
    <location>
        <begin position="345"/>
        <end position="447"/>
    </location>
</feature>
<dbReference type="Gene3D" id="3.10.100.10">
    <property type="entry name" value="Mannose-Binding Protein A, subunit A"/>
    <property type="match status" value="2"/>
</dbReference>
<dbReference type="InterPro" id="IPR001304">
    <property type="entry name" value="C-type_lectin-like"/>
</dbReference>
<gene>
    <name evidence="5" type="ORF">OFUS_LOCUS3585</name>
</gene>
<dbReference type="SUPFAM" id="SSF56436">
    <property type="entry name" value="C-type lectin-like"/>
    <property type="match status" value="2"/>
</dbReference>
<keyword evidence="2" id="KW-0732">Signal</keyword>
<keyword evidence="6" id="KW-1185">Reference proteome</keyword>
<feature type="coiled-coil region" evidence="1">
    <location>
        <begin position="41"/>
        <end position="75"/>
    </location>
</feature>
<evidence type="ECO:0008006" key="7">
    <source>
        <dbReference type="Google" id="ProtNLM"/>
    </source>
</evidence>
<dbReference type="PROSITE" id="PS50228">
    <property type="entry name" value="SUEL_LECTIN"/>
    <property type="match status" value="1"/>
</dbReference>
<dbReference type="PANTHER" id="PTHR46780">
    <property type="entry name" value="PROTEIN EVA-1"/>
    <property type="match status" value="1"/>
</dbReference>
<sequence>MWLVFALIYTIWQFVIVANGNDGICMKGNIMTNMKRMHGKIVSLEDVIVDVKSTLDNLEATVKQLNSSIELVSHRLSTVGTKDAVKAPKYQTTVICEDRDIYIFCLGSSKIEILTGNYGRSDKDICRTPRNTNESAYQLCSFNSTIKTTTYLKTNCDGKISCQIDTSMILEHEEKSCTGINKYLQFQWTCLAPESFTDSVHGITIIAENGITWDGAKRECEREGVGLYIDDSAGKQAELDRALKSQGKLYAQLYGEYWLWIGGYIPDPSQSHTNWRWENAPRMIGTFRPWKSGPTFRQGDSNYNCIYLDKNGLNWNKMLCENTTEGSICEIKRESGACPSNYENLGSFCYRFITRSMTWRKAKSSCEMDGADLYSDETIEKHNAVQTFISKMNPDASGKRWWTAGHMLSTTEGSHLQWAWATSRAIGSFRGWSAGLKRDVWCTLAKCGPTLLEILHFGMPYPDTMVN</sequence>
<feature type="domain" description="SUEL-type lectin" evidence="4">
    <location>
        <begin position="95"/>
        <end position="191"/>
    </location>
</feature>
<dbReference type="Proteomes" id="UP000749559">
    <property type="component" value="Unassembled WGS sequence"/>
</dbReference>
<dbReference type="CDD" id="cd22823">
    <property type="entry name" value="Gal_Rha_Lectin"/>
    <property type="match status" value="1"/>
</dbReference>
<feature type="signal peptide" evidence="2">
    <location>
        <begin position="1"/>
        <end position="20"/>
    </location>
</feature>
<dbReference type="Gene3D" id="2.60.120.740">
    <property type="match status" value="1"/>
</dbReference>
<evidence type="ECO:0000313" key="5">
    <source>
        <dbReference type="EMBL" id="CAH1776407.1"/>
    </source>
</evidence>
<dbReference type="GO" id="GO:0030246">
    <property type="term" value="F:carbohydrate binding"/>
    <property type="evidence" value="ECO:0007669"/>
    <property type="project" value="InterPro"/>
</dbReference>
<dbReference type="Pfam" id="PF02140">
    <property type="entry name" value="SUEL_Lectin"/>
    <property type="match status" value="1"/>
</dbReference>
<dbReference type="InterPro" id="IPR000922">
    <property type="entry name" value="Lectin_gal-bd_dom"/>
</dbReference>
<dbReference type="SMART" id="SM00034">
    <property type="entry name" value="CLECT"/>
    <property type="match status" value="2"/>
</dbReference>
<accession>A0A8S4N7G1</accession>
<proteinExistence type="predicted"/>
<evidence type="ECO:0000259" key="3">
    <source>
        <dbReference type="PROSITE" id="PS50041"/>
    </source>
</evidence>
<name>A0A8S4N7G1_OWEFU</name>
<comment type="caution">
    <text evidence="5">The sequence shown here is derived from an EMBL/GenBank/DDBJ whole genome shotgun (WGS) entry which is preliminary data.</text>
</comment>
<dbReference type="InterPro" id="IPR043159">
    <property type="entry name" value="Lectin_gal-bd_sf"/>
</dbReference>
<organism evidence="5 6">
    <name type="scientific">Owenia fusiformis</name>
    <name type="common">Polychaete worm</name>
    <dbReference type="NCBI Taxonomy" id="6347"/>
    <lineage>
        <taxon>Eukaryota</taxon>
        <taxon>Metazoa</taxon>
        <taxon>Spiralia</taxon>
        <taxon>Lophotrochozoa</taxon>
        <taxon>Annelida</taxon>
        <taxon>Polychaeta</taxon>
        <taxon>Sedentaria</taxon>
        <taxon>Canalipalpata</taxon>
        <taxon>Sabellida</taxon>
        <taxon>Oweniida</taxon>
        <taxon>Oweniidae</taxon>
        <taxon>Owenia</taxon>
    </lineage>
</organism>
<evidence type="ECO:0000259" key="4">
    <source>
        <dbReference type="PROSITE" id="PS50228"/>
    </source>
</evidence>
<reference evidence="5" key="1">
    <citation type="submission" date="2022-03" db="EMBL/GenBank/DDBJ databases">
        <authorList>
            <person name="Martin C."/>
        </authorList>
    </citation>
    <scope>NUCLEOTIDE SEQUENCE</scope>
</reference>
<evidence type="ECO:0000256" key="1">
    <source>
        <dbReference type="SAM" id="Coils"/>
    </source>
</evidence>